<dbReference type="RefSeq" id="WP_267304024.1">
    <property type="nucleotide sequence ID" value="NZ_JAOQJX010000007.1"/>
</dbReference>
<dbReference type="Proteomes" id="UP001652394">
    <property type="component" value="Unassembled WGS sequence"/>
</dbReference>
<evidence type="ECO:0000313" key="1">
    <source>
        <dbReference type="EMBL" id="MCU6747288.1"/>
    </source>
</evidence>
<accession>A0ABT2TAI2</accession>
<protein>
    <submittedName>
        <fullName evidence="1">GNAT family N-acetyltransferase</fullName>
    </submittedName>
</protein>
<dbReference type="SUPFAM" id="SSF55729">
    <property type="entry name" value="Acyl-CoA N-acyltransferases (Nat)"/>
    <property type="match status" value="1"/>
</dbReference>
<keyword evidence="2" id="KW-1185">Reference proteome</keyword>
<gene>
    <name evidence="1" type="ORF">OCV51_06415</name>
</gene>
<dbReference type="InterPro" id="IPR016181">
    <property type="entry name" value="Acyl_CoA_acyltransferase"/>
</dbReference>
<reference evidence="1 2" key="1">
    <citation type="journal article" date="2021" name="ISME Commun">
        <title>Automated analysis of genomic sequences facilitates high-throughput and comprehensive description of bacteria.</title>
        <authorList>
            <person name="Hitch T.C.A."/>
        </authorList>
    </citation>
    <scope>NUCLEOTIDE SEQUENCE [LARGE SCALE GENOMIC DNA]</scope>
    <source>
        <strain evidence="1 2">H2_18</strain>
    </source>
</reference>
<proteinExistence type="predicted"/>
<comment type="caution">
    <text evidence="1">The sequence shown here is derived from an EMBL/GenBank/DDBJ whole genome shotgun (WGS) entry which is preliminary data.</text>
</comment>
<dbReference type="EMBL" id="JAOQJX010000007">
    <property type="protein sequence ID" value="MCU6747288.1"/>
    <property type="molecule type" value="Genomic_DNA"/>
</dbReference>
<evidence type="ECO:0000313" key="2">
    <source>
        <dbReference type="Proteomes" id="UP001652394"/>
    </source>
</evidence>
<name>A0ABT2TAI2_9FIRM</name>
<dbReference type="Gene3D" id="3.40.630.30">
    <property type="match status" value="1"/>
</dbReference>
<sequence length="139" mass="15933">MAVPLYIRKEYFKGVILTDKSAHILEFCYKKETVSVYEEGTLLFCLHYYLESKFKADILDFYLIDRRLRGLGYGTVCMAEILEQLRRKSVTMVKAPLGYAKLPEGYVSKEQYQQLLGGFYEKTGFSLGGDGNTALQILN</sequence>
<organism evidence="1 2">
    <name type="scientific">Faecalicatena acetigenes</name>
    <dbReference type="NCBI Taxonomy" id="2981790"/>
    <lineage>
        <taxon>Bacteria</taxon>
        <taxon>Bacillati</taxon>
        <taxon>Bacillota</taxon>
        <taxon>Clostridia</taxon>
        <taxon>Lachnospirales</taxon>
        <taxon>Lachnospiraceae</taxon>
        <taxon>Faecalicatena</taxon>
    </lineage>
</organism>